<keyword evidence="1" id="KW-0732">Signal</keyword>
<evidence type="ECO:0000256" key="2">
    <source>
        <dbReference type="SAM" id="MobiDB-lite"/>
    </source>
</evidence>
<feature type="compositionally biased region" description="Basic residues" evidence="2">
    <location>
        <begin position="22"/>
        <end position="32"/>
    </location>
</feature>
<evidence type="ECO:0000313" key="5">
    <source>
        <dbReference type="Proteomes" id="UP000237819"/>
    </source>
</evidence>
<dbReference type="InterPro" id="IPR036249">
    <property type="entry name" value="Thioredoxin-like_sf"/>
</dbReference>
<dbReference type="InterPro" id="IPR051099">
    <property type="entry name" value="AGR/TXD"/>
</dbReference>
<dbReference type="Proteomes" id="UP000237819">
    <property type="component" value="Unassembled WGS sequence"/>
</dbReference>
<dbReference type="AlphaFoldDB" id="A0A2S8GIQ2"/>
<reference evidence="4 5" key="1">
    <citation type="submission" date="2018-02" db="EMBL/GenBank/DDBJ databases">
        <title>Comparative genomes isolates from brazilian mangrove.</title>
        <authorList>
            <person name="Araujo J.E."/>
            <person name="Taketani R.G."/>
            <person name="Silva M.C.P."/>
            <person name="Loureco M.V."/>
            <person name="Andreote F.D."/>
        </authorList>
    </citation>
    <scope>NUCLEOTIDE SEQUENCE [LARGE SCALE GENOMIC DNA]</scope>
    <source>
        <strain evidence="4 5">Nap-Phe MGV</strain>
    </source>
</reference>
<name>A0A2S8GIQ2_9BACT</name>
<dbReference type="InterPro" id="IPR013766">
    <property type="entry name" value="Thioredoxin_domain"/>
</dbReference>
<dbReference type="PANTHER" id="PTHR15337">
    <property type="entry name" value="ANTERIOR GRADIENT PROTEIN-RELATED"/>
    <property type="match status" value="1"/>
</dbReference>
<dbReference type="Pfam" id="PF13098">
    <property type="entry name" value="Thioredoxin_2"/>
    <property type="match status" value="1"/>
</dbReference>
<evidence type="ECO:0000256" key="1">
    <source>
        <dbReference type="ARBA" id="ARBA00022729"/>
    </source>
</evidence>
<accession>A0A2S8GIQ2</accession>
<dbReference type="SUPFAM" id="SSF52833">
    <property type="entry name" value="Thioredoxin-like"/>
    <property type="match status" value="1"/>
</dbReference>
<dbReference type="EMBL" id="PUHZ01000020">
    <property type="protein sequence ID" value="PQO44319.1"/>
    <property type="molecule type" value="Genomic_DNA"/>
</dbReference>
<dbReference type="PROSITE" id="PS51352">
    <property type="entry name" value="THIOREDOXIN_2"/>
    <property type="match status" value="1"/>
</dbReference>
<gene>
    <name evidence="4" type="ORF">C5Y93_20370</name>
</gene>
<feature type="region of interest" description="Disordered" evidence="2">
    <location>
        <begin position="1"/>
        <end position="40"/>
    </location>
</feature>
<organism evidence="4 5">
    <name type="scientific">Blastopirellula marina</name>
    <dbReference type="NCBI Taxonomy" id="124"/>
    <lineage>
        <taxon>Bacteria</taxon>
        <taxon>Pseudomonadati</taxon>
        <taxon>Planctomycetota</taxon>
        <taxon>Planctomycetia</taxon>
        <taxon>Pirellulales</taxon>
        <taxon>Pirellulaceae</taxon>
        <taxon>Blastopirellula</taxon>
    </lineage>
</organism>
<comment type="caution">
    <text evidence="4">The sequence shown here is derived from an EMBL/GenBank/DDBJ whole genome shotgun (WGS) entry which is preliminary data.</text>
</comment>
<protein>
    <recommendedName>
        <fullName evidence="3">Thioredoxin domain-containing protein</fullName>
    </recommendedName>
</protein>
<dbReference type="InterPro" id="IPR012336">
    <property type="entry name" value="Thioredoxin-like_fold"/>
</dbReference>
<evidence type="ECO:0000259" key="3">
    <source>
        <dbReference type="PROSITE" id="PS51352"/>
    </source>
</evidence>
<feature type="domain" description="Thioredoxin" evidence="3">
    <location>
        <begin position="118"/>
        <end position="278"/>
    </location>
</feature>
<dbReference type="PANTHER" id="PTHR15337:SF11">
    <property type="entry name" value="THIOREDOXIN DOMAIN-CONTAINING PROTEIN"/>
    <property type="match status" value="1"/>
</dbReference>
<evidence type="ECO:0000313" key="4">
    <source>
        <dbReference type="EMBL" id="PQO44319.1"/>
    </source>
</evidence>
<dbReference type="Gene3D" id="3.40.30.10">
    <property type="entry name" value="Glutaredoxin"/>
    <property type="match status" value="1"/>
</dbReference>
<proteinExistence type="predicted"/>
<sequence length="453" mass="50463">MSRYMSRRSFAARGRLGEPGKPWRRGGGRRSKRAEPLSGKKMRVRVVPVGEKLRGNKIAVVPEFSPRSLDRHFLLLQSFDERAVMNHSSELRTVENEKSTLSRFLRQGRAWMLAIPLALPLVASPVMAAEEPAAGEATDTEEAAPQPKHVDWMTDLAAAQKLAKKENKNLILFFTGSDWCGYCVKLEKAVLTQPGTAERFDENFIPVVLDFPNRKQLPAETKLQNNEMKQKLSVSGFPTLVFADADLMPQGQIRGYRPADAFWKQYDEIVAAGETIAAAKDGAAVADITDYKQLNAILEAVPEDLLEKGWLETMRRAADASKGLDDAVSQKWGDKVAEIEVAIAERKFGNDLVQGMVKTQREAKSPAEVIAYFDEAADGAADYPKRIVMIKFLKMRYCAEQKMYDEGIVIADVILASDAAGEREKLITSQIKNQMVQRKEAKEKAAAEEEAEQ</sequence>